<reference evidence="7 8" key="1">
    <citation type="submission" date="2014-07" db="EMBL/GenBank/DDBJ databases">
        <title>Draft genome of Clostridium sulfidigenes 113A isolated from sediments associated with methane hydrate from Krishna Godavari basin.</title>
        <authorList>
            <person name="Honkalas V.S."/>
            <person name="Dabir A.P."/>
            <person name="Arora P."/>
            <person name="Dhakephalkar P.K."/>
        </authorList>
    </citation>
    <scope>NUCLEOTIDE SEQUENCE [LARGE SCALE GENOMIC DNA]</scope>
    <source>
        <strain evidence="7 8">113A</strain>
    </source>
</reference>
<name>A0A084J8W3_9CLOT</name>
<evidence type="ECO:0000256" key="3">
    <source>
        <dbReference type="ARBA" id="ARBA00048462"/>
    </source>
</evidence>
<dbReference type="STRING" id="318464.IO99_14815"/>
<dbReference type="GO" id="GO:0006633">
    <property type="term" value="P:fatty acid biosynthetic process"/>
    <property type="evidence" value="ECO:0007669"/>
    <property type="project" value="TreeGrafter"/>
</dbReference>
<dbReference type="SUPFAM" id="SSF55048">
    <property type="entry name" value="Probable ACP-binding domain of malonyl-CoA ACP transacylase"/>
    <property type="match status" value="1"/>
</dbReference>
<dbReference type="PANTHER" id="PTHR42681">
    <property type="entry name" value="MALONYL-COA-ACYL CARRIER PROTEIN TRANSACYLASE, MITOCHONDRIAL"/>
    <property type="match status" value="1"/>
</dbReference>
<comment type="caution">
    <text evidence="7">The sequence shown here is derived from an EMBL/GenBank/DDBJ whole genome shotgun (WGS) entry which is preliminary data.</text>
</comment>
<feature type="active site" evidence="5">
    <location>
        <position position="91"/>
    </location>
</feature>
<feature type="active site" evidence="5">
    <location>
        <position position="200"/>
    </location>
</feature>
<dbReference type="SMART" id="SM00827">
    <property type="entry name" value="PKS_AT"/>
    <property type="match status" value="1"/>
</dbReference>
<dbReference type="NCBIfam" id="TIGR00128">
    <property type="entry name" value="fabD"/>
    <property type="match status" value="1"/>
</dbReference>
<protein>
    <recommendedName>
        <fullName evidence="4">Malonyl CoA-acyl carrier protein transacylase</fullName>
        <ecNumber evidence="4">2.3.1.39</ecNumber>
    </recommendedName>
</protein>
<dbReference type="AlphaFoldDB" id="A0A084J8W3"/>
<evidence type="ECO:0000256" key="5">
    <source>
        <dbReference type="PIRSR" id="PIRSR000446-1"/>
    </source>
</evidence>
<dbReference type="GO" id="GO:0005829">
    <property type="term" value="C:cytosol"/>
    <property type="evidence" value="ECO:0007669"/>
    <property type="project" value="TreeGrafter"/>
</dbReference>
<dbReference type="InterPro" id="IPR004410">
    <property type="entry name" value="Malonyl_CoA-ACP_transAc_FabD"/>
</dbReference>
<comment type="similarity">
    <text evidence="4">Belongs to the fabD family.</text>
</comment>
<dbReference type="InterPro" id="IPR016036">
    <property type="entry name" value="Malonyl_transacylase_ACP-bd"/>
</dbReference>
<keyword evidence="8" id="KW-1185">Reference proteome</keyword>
<evidence type="ECO:0000256" key="2">
    <source>
        <dbReference type="ARBA" id="ARBA00023315"/>
    </source>
</evidence>
<dbReference type="FunFam" id="3.30.70.250:FF:000001">
    <property type="entry name" value="Malonyl CoA-acyl carrier protein transacylase"/>
    <property type="match status" value="1"/>
</dbReference>
<dbReference type="SUPFAM" id="SSF52151">
    <property type="entry name" value="FabD/lysophospholipase-like"/>
    <property type="match status" value="1"/>
</dbReference>
<dbReference type="RefSeq" id="WP_035134564.1">
    <property type="nucleotide sequence ID" value="NZ_JPMD01000036.1"/>
</dbReference>
<dbReference type="InterPro" id="IPR001227">
    <property type="entry name" value="Ac_transferase_dom_sf"/>
</dbReference>
<comment type="catalytic activity">
    <reaction evidence="3 4">
        <text>holo-[ACP] + malonyl-CoA = malonyl-[ACP] + CoA</text>
        <dbReference type="Rhea" id="RHEA:41792"/>
        <dbReference type="Rhea" id="RHEA-COMP:9623"/>
        <dbReference type="Rhea" id="RHEA-COMP:9685"/>
        <dbReference type="ChEBI" id="CHEBI:57287"/>
        <dbReference type="ChEBI" id="CHEBI:57384"/>
        <dbReference type="ChEBI" id="CHEBI:64479"/>
        <dbReference type="ChEBI" id="CHEBI:78449"/>
        <dbReference type="EC" id="2.3.1.39"/>
    </reaction>
</comment>
<evidence type="ECO:0000313" key="7">
    <source>
        <dbReference type="EMBL" id="KEZ85397.1"/>
    </source>
</evidence>
<sequence>MKNIAFIFPGQGSQYVGMGKEIYEEFLEAKKVFEKANKILNKDISELCFNGPIEELTSTENNQVAIVTLSIALFEILKSHGINPKVVAGLSLGEYSALISSGIMNFEEGLRVVRERGIFMKEDSDKTNGSMAAIIGGKIEIIEEVCNELSDKGIIGIANYNCSSQIVISGEDFLVEEAMKSLKIEGAKKIVKLPVSGGFHTELMENASKKLGDVLSEVTFNESNIEVIPNVTGDVLQNVMELRQLLEAQVKSSVKWQKTIENMIDMGINTFIEVGPGKALSGFVKKISKDVKILNVEDKESIYSTLKYLQEAHV</sequence>
<dbReference type="Proteomes" id="UP000028542">
    <property type="component" value="Unassembled WGS sequence"/>
</dbReference>
<evidence type="ECO:0000256" key="1">
    <source>
        <dbReference type="ARBA" id="ARBA00022679"/>
    </source>
</evidence>
<gene>
    <name evidence="7" type="ORF">IO99_14815</name>
</gene>
<organism evidence="7 8">
    <name type="scientific">Clostridium sulfidigenes</name>
    <dbReference type="NCBI Taxonomy" id="318464"/>
    <lineage>
        <taxon>Bacteria</taxon>
        <taxon>Bacillati</taxon>
        <taxon>Bacillota</taxon>
        <taxon>Clostridia</taxon>
        <taxon>Eubacteriales</taxon>
        <taxon>Clostridiaceae</taxon>
        <taxon>Clostridium</taxon>
    </lineage>
</organism>
<dbReference type="Gene3D" id="3.30.70.250">
    <property type="entry name" value="Malonyl-CoA ACP transacylase, ACP-binding"/>
    <property type="match status" value="1"/>
</dbReference>
<dbReference type="InterPro" id="IPR014043">
    <property type="entry name" value="Acyl_transferase_dom"/>
</dbReference>
<evidence type="ECO:0000313" key="8">
    <source>
        <dbReference type="Proteomes" id="UP000028542"/>
    </source>
</evidence>
<dbReference type="Gene3D" id="3.40.366.10">
    <property type="entry name" value="Malonyl-Coenzyme A Acyl Carrier Protein, domain 2"/>
    <property type="match status" value="1"/>
</dbReference>
<evidence type="ECO:0000259" key="6">
    <source>
        <dbReference type="SMART" id="SM00827"/>
    </source>
</evidence>
<dbReference type="InterPro" id="IPR024925">
    <property type="entry name" value="Malonyl_CoA-ACP_transAc"/>
</dbReference>
<keyword evidence="1 4" id="KW-0808">Transferase</keyword>
<dbReference type="EMBL" id="JPMD01000036">
    <property type="protein sequence ID" value="KEZ85397.1"/>
    <property type="molecule type" value="Genomic_DNA"/>
</dbReference>
<dbReference type="InterPro" id="IPR016035">
    <property type="entry name" value="Acyl_Trfase/lysoPLipase"/>
</dbReference>
<dbReference type="InterPro" id="IPR050858">
    <property type="entry name" value="Mal-CoA-ACP_Trans/PKS_FabD"/>
</dbReference>
<proteinExistence type="inferred from homology"/>
<dbReference type="Pfam" id="PF00698">
    <property type="entry name" value="Acyl_transf_1"/>
    <property type="match status" value="1"/>
</dbReference>
<dbReference type="PIRSF" id="PIRSF000446">
    <property type="entry name" value="Mct"/>
    <property type="match status" value="1"/>
</dbReference>
<accession>A0A084J8W3</accession>
<keyword evidence="2 4" id="KW-0012">Acyltransferase</keyword>
<dbReference type="PANTHER" id="PTHR42681:SF1">
    <property type="entry name" value="MALONYL-COA-ACYL CARRIER PROTEIN TRANSACYLASE, MITOCHONDRIAL"/>
    <property type="match status" value="1"/>
</dbReference>
<feature type="domain" description="Malonyl-CoA:ACP transacylase (MAT)" evidence="6">
    <location>
        <begin position="7"/>
        <end position="308"/>
    </location>
</feature>
<dbReference type="eggNOG" id="COG0331">
    <property type="taxonomic scope" value="Bacteria"/>
</dbReference>
<dbReference type="EC" id="2.3.1.39" evidence="4"/>
<dbReference type="GO" id="GO:0004314">
    <property type="term" value="F:[acyl-carrier-protein] S-malonyltransferase activity"/>
    <property type="evidence" value="ECO:0007669"/>
    <property type="project" value="UniProtKB-EC"/>
</dbReference>
<evidence type="ECO:0000256" key="4">
    <source>
        <dbReference type="PIRNR" id="PIRNR000446"/>
    </source>
</evidence>